<evidence type="ECO:0000313" key="2">
    <source>
        <dbReference type="Proteomes" id="UP000663852"/>
    </source>
</evidence>
<dbReference type="Proteomes" id="UP000663852">
    <property type="component" value="Unassembled WGS sequence"/>
</dbReference>
<dbReference type="AlphaFoldDB" id="A0A815LFW4"/>
<sequence length="150" mass="17449">MIRVTLYKFFHCPVKRSTSKLNIQGALALDGSSSEQNYDFPNTCEIEDQSDNWKDCANSLSKYIWNKNTWYDDQPIQICDIKCSRIIKGHVSSKFQWVWDARFQCENKIPGFIGRARGFKTRREAMQSAMAQTIEQAFNTNQLTPNDFKC</sequence>
<evidence type="ECO:0000313" key="1">
    <source>
        <dbReference type="EMBL" id="CAF1403697.1"/>
    </source>
</evidence>
<proteinExistence type="predicted"/>
<organism evidence="1 2">
    <name type="scientific">Adineta ricciae</name>
    <name type="common">Rotifer</name>
    <dbReference type="NCBI Taxonomy" id="249248"/>
    <lineage>
        <taxon>Eukaryota</taxon>
        <taxon>Metazoa</taxon>
        <taxon>Spiralia</taxon>
        <taxon>Gnathifera</taxon>
        <taxon>Rotifera</taxon>
        <taxon>Eurotatoria</taxon>
        <taxon>Bdelloidea</taxon>
        <taxon>Adinetida</taxon>
        <taxon>Adinetidae</taxon>
        <taxon>Adineta</taxon>
    </lineage>
</organism>
<protein>
    <submittedName>
        <fullName evidence="1">Uncharacterized protein</fullName>
    </submittedName>
</protein>
<comment type="caution">
    <text evidence="1">The sequence shown here is derived from an EMBL/GenBank/DDBJ whole genome shotgun (WGS) entry which is preliminary data.</text>
</comment>
<name>A0A815LFW4_ADIRI</name>
<reference evidence="1" key="1">
    <citation type="submission" date="2021-02" db="EMBL/GenBank/DDBJ databases">
        <authorList>
            <person name="Nowell W R."/>
        </authorList>
    </citation>
    <scope>NUCLEOTIDE SEQUENCE</scope>
</reference>
<accession>A0A815LFW4</accession>
<gene>
    <name evidence="1" type="ORF">EDS130_LOCUS36195</name>
</gene>
<dbReference type="EMBL" id="CAJNOJ010000332">
    <property type="protein sequence ID" value="CAF1403697.1"/>
    <property type="molecule type" value="Genomic_DNA"/>
</dbReference>